<feature type="domain" description="Cas12f1-like TNB" evidence="6">
    <location>
        <begin position="290"/>
        <end position="347"/>
    </location>
</feature>
<dbReference type="NCBIfam" id="NF040570">
    <property type="entry name" value="guided_TnpB"/>
    <property type="match status" value="1"/>
</dbReference>
<dbReference type="GO" id="GO:0006310">
    <property type="term" value="P:DNA recombination"/>
    <property type="evidence" value="ECO:0007669"/>
    <property type="project" value="UniProtKB-KW"/>
</dbReference>
<keyword evidence="4" id="KW-0233">DNA recombination</keyword>
<evidence type="ECO:0000259" key="6">
    <source>
        <dbReference type="Pfam" id="PF07282"/>
    </source>
</evidence>
<dbReference type="EMBL" id="FAVB01000018">
    <property type="protein sequence ID" value="CUU91067.1"/>
    <property type="molecule type" value="Genomic_DNA"/>
</dbReference>
<evidence type="ECO:0000256" key="4">
    <source>
        <dbReference type="ARBA" id="ARBA00023172"/>
    </source>
</evidence>
<comment type="similarity">
    <text evidence="1">In the C-terminal section; belongs to the transposase 35 family.</text>
</comment>
<dbReference type="InterPro" id="IPR010095">
    <property type="entry name" value="Cas12f1-like_TNB"/>
</dbReference>
<keyword evidence="2" id="KW-0815">Transposition</keyword>
<dbReference type="RefSeq" id="WP_059435593.1">
    <property type="nucleotide sequence ID" value="NZ_FAVB01000018.1"/>
</dbReference>
<sequence length="366" mass="42531">MLLTYKYKLYKSKKTKHIDELIDIACSIYNHCIALHKRHYKLYHKSLNKVKLQKHLTKLKKLNKYKKWNNLGSQAIQQITERIDNAYKKFFKKQGGLPSFKKRIKYKSFTLKGSVGYKLEDNVISLNGYDYKFSKNQTINADDKIKTITIKRDNLGSFYICVSLETKDKAHTTTGKSVGMDFGLKTFLTLSDNTSFNSPLIYLKSLKELQSKQRKLSLKKKGSNNRKKAKLELAKFHIKLANQRKDYFFKLSNELAKKYDNIFIEDLNLKAMAKIWGRKINDLAFNEFINILATKTNVIKINKFYPSSKTCSCCGYIKEDLSLKDRIFNCPNCNSKIDRDYNASLNIYRVGASTLRGEFVRPTKVG</sequence>
<dbReference type="Pfam" id="PF07282">
    <property type="entry name" value="Cas12f1-like_TNB"/>
    <property type="match status" value="1"/>
</dbReference>
<evidence type="ECO:0000256" key="2">
    <source>
        <dbReference type="ARBA" id="ARBA00022578"/>
    </source>
</evidence>
<evidence type="ECO:0000256" key="3">
    <source>
        <dbReference type="ARBA" id="ARBA00023125"/>
    </source>
</evidence>
<evidence type="ECO:0000313" key="8">
    <source>
        <dbReference type="Proteomes" id="UP000052237"/>
    </source>
</evidence>
<dbReference type="InterPro" id="IPR001959">
    <property type="entry name" value="Transposase"/>
</dbReference>
<evidence type="ECO:0000256" key="1">
    <source>
        <dbReference type="ARBA" id="ARBA00008761"/>
    </source>
</evidence>
<protein>
    <submittedName>
        <fullName evidence="7">Transposase, IS605OrfB family</fullName>
    </submittedName>
</protein>
<keyword evidence="8" id="KW-1185">Reference proteome</keyword>
<gene>
    <name evidence="7" type="ORF">ERS686654_02220</name>
</gene>
<proteinExistence type="inferred from homology"/>
<comment type="caution">
    <text evidence="7">The sequence shown here is derived from an EMBL/GenBank/DDBJ whole genome shotgun (WGS) entry which is preliminary data.</text>
</comment>
<evidence type="ECO:0000313" key="7">
    <source>
        <dbReference type="EMBL" id="CUU91067.1"/>
    </source>
</evidence>
<accession>A0A0S4SXN1</accession>
<dbReference type="Proteomes" id="UP000052237">
    <property type="component" value="Unassembled WGS sequence"/>
</dbReference>
<evidence type="ECO:0000259" key="5">
    <source>
        <dbReference type="Pfam" id="PF01385"/>
    </source>
</evidence>
<name>A0A0S4SXN1_CAMHY</name>
<dbReference type="AlphaFoldDB" id="A0A0S4SXN1"/>
<keyword evidence="3" id="KW-0238">DNA-binding</keyword>
<dbReference type="Pfam" id="PF01385">
    <property type="entry name" value="OrfB_IS605"/>
    <property type="match status" value="1"/>
</dbReference>
<organism evidence="7 8">
    <name type="scientific">Campylobacter hyointestinalis subsp. hyointestinalis</name>
    <dbReference type="NCBI Taxonomy" id="91352"/>
    <lineage>
        <taxon>Bacteria</taxon>
        <taxon>Pseudomonadati</taxon>
        <taxon>Campylobacterota</taxon>
        <taxon>Epsilonproteobacteria</taxon>
        <taxon>Campylobacterales</taxon>
        <taxon>Campylobacteraceae</taxon>
        <taxon>Campylobacter</taxon>
    </lineage>
</organism>
<dbReference type="GO" id="GO:0003677">
    <property type="term" value="F:DNA binding"/>
    <property type="evidence" value="ECO:0007669"/>
    <property type="project" value="UniProtKB-KW"/>
</dbReference>
<feature type="domain" description="Probable transposase IS891/IS1136/IS1341" evidence="5">
    <location>
        <begin position="160"/>
        <end position="275"/>
    </location>
</feature>
<reference evidence="7 8" key="1">
    <citation type="submission" date="2015-11" db="EMBL/GenBank/DDBJ databases">
        <authorList>
            <consortium name="Pathogen Informatics"/>
        </authorList>
    </citation>
    <scope>NUCLEOTIDE SEQUENCE [LARGE SCALE GENOMIC DNA]</scope>
    <source>
        <strain evidence="7 8">006A-0059</strain>
    </source>
</reference>
<dbReference type="GO" id="GO:0032196">
    <property type="term" value="P:transposition"/>
    <property type="evidence" value="ECO:0007669"/>
    <property type="project" value="UniProtKB-KW"/>
</dbReference>